<dbReference type="SUPFAM" id="SSF50346">
    <property type="entry name" value="PRC-barrel domain"/>
    <property type="match status" value="1"/>
</dbReference>
<evidence type="ECO:0000313" key="5">
    <source>
        <dbReference type="Proteomes" id="UP000291301"/>
    </source>
</evidence>
<protein>
    <recommendedName>
        <fullName evidence="3">PRC-barrel domain-containing protein</fullName>
    </recommendedName>
</protein>
<evidence type="ECO:0000256" key="1">
    <source>
        <dbReference type="SAM" id="MobiDB-lite"/>
    </source>
</evidence>
<evidence type="ECO:0000256" key="2">
    <source>
        <dbReference type="SAM" id="SignalP"/>
    </source>
</evidence>
<gene>
    <name evidence="4" type="ORF">E0D97_06645</name>
</gene>
<dbReference type="Pfam" id="PF05239">
    <property type="entry name" value="PRC"/>
    <property type="match status" value="1"/>
</dbReference>
<dbReference type="AlphaFoldDB" id="A0A4V6N6C0"/>
<dbReference type="RefSeq" id="WP_131567054.1">
    <property type="nucleotide sequence ID" value="NZ_JAINFK010000004.1"/>
</dbReference>
<name>A0A4V6N6C0_9HYPH</name>
<feature type="region of interest" description="Disordered" evidence="1">
    <location>
        <begin position="218"/>
        <end position="258"/>
    </location>
</feature>
<feature type="chain" id="PRO_5020905490" description="PRC-barrel domain-containing protein" evidence="2">
    <location>
        <begin position="32"/>
        <end position="258"/>
    </location>
</feature>
<sequence>MKRKLLTTTALIAFAIAGSGTGALYPAPAAAQTQSQTETQTGVQTEEVLPNEEGAAQENASEITEESATEMAEQPADEQAEQPATGTAQQPAAESETMEAATPESMAVDEEVFFVFEEADHYRSDKLLGASVFSSGGEVIGDINDLIVSTEGKFEGVIVGVGGFLGMGEKNVGVRFAALTLSEDPETNELKIVMEQTKESLEAAPAYVSKERQAVAAEVRQETGQTGVTTGAIPEQPADDSADPAAYGNAVQPVAPAQ</sequence>
<comment type="caution">
    <text evidence="4">The sequence shown here is derived from an EMBL/GenBank/DDBJ whole genome shotgun (WGS) entry which is preliminary data.</text>
</comment>
<organism evidence="4 5">
    <name type="scientific">Oricola cellulosilytica</name>
    <dbReference type="NCBI Taxonomy" id="1429082"/>
    <lineage>
        <taxon>Bacteria</taxon>
        <taxon>Pseudomonadati</taxon>
        <taxon>Pseudomonadota</taxon>
        <taxon>Alphaproteobacteria</taxon>
        <taxon>Hyphomicrobiales</taxon>
        <taxon>Ahrensiaceae</taxon>
        <taxon>Oricola</taxon>
    </lineage>
</organism>
<evidence type="ECO:0000259" key="3">
    <source>
        <dbReference type="Pfam" id="PF05239"/>
    </source>
</evidence>
<evidence type="ECO:0000313" key="4">
    <source>
        <dbReference type="EMBL" id="TCD15217.1"/>
    </source>
</evidence>
<feature type="compositionally biased region" description="Low complexity" evidence="1">
    <location>
        <begin position="81"/>
        <end position="94"/>
    </location>
</feature>
<dbReference type="OrthoDB" id="7876889at2"/>
<proteinExistence type="predicted"/>
<dbReference type="InterPro" id="IPR027275">
    <property type="entry name" value="PRC-brl_dom"/>
</dbReference>
<feature type="domain" description="PRC-barrel" evidence="3">
    <location>
        <begin position="120"/>
        <end position="177"/>
    </location>
</feature>
<reference evidence="4 5" key="1">
    <citation type="journal article" date="2015" name="Antonie Van Leeuwenhoek">
        <title>Oricola cellulosilytica gen. nov., sp. nov., a cellulose-degrading bacterium of the family Phyllobacteriaceae isolated from surface seashore water, and emended descriptions of Mesorhizobium loti and Phyllobacterium myrsinacearum.</title>
        <authorList>
            <person name="Hameed A."/>
            <person name="Shahina M."/>
            <person name="Lai W.A."/>
            <person name="Lin S.Y."/>
            <person name="Young L.S."/>
            <person name="Liu Y.C."/>
            <person name="Hsu Y.H."/>
            <person name="Young C.C."/>
        </authorList>
    </citation>
    <scope>NUCLEOTIDE SEQUENCE [LARGE SCALE GENOMIC DNA]</scope>
    <source>
        <strain evidence="4 5">KCTC 52183</strain>
    </source>
</reference>
<dbReference type="PANTHER" id="PTHR36505:SF1">
    <property type="entry name" value="BLR1072 PROTEIN"/>
    <property type="match status" value="1"/>
</dbReference>
<feature type="signal peptide" evidence="2">
    <location>
        <begin position="1"/>
        <end position="31"/>
    </location>
</feature>
<dbReference type="InterPro" id="IPR011033">
    <property type="entry name" value="PRC_barrel-like_sf"/>
</dbReference>
<dbReference type="Proteomes" id="UP000291301">
    <property type="component" value="Unassembled WGS sequence"/>
</dbReference>
<feature type="compositionally biased region" description="Low complexity" evidence="1">
    <location>
        <begin position="29"/>
        <end position="47"/>
    </location>
</feature>
<accession>A0A4V6N6C0</accession>
<keyword evidence="5" id="KW-1185">Reference proteome</keyword>
<keyword evidence="2" id="KW-0732">Signal</keyword>
<feature type="region of interest" description="Disordered" evidence="1">
    <location>
        <begin position="29"/>
        <end position="104"/>
    </location>
</feature>
<dbReference type="Gene3D" id="2.30.30.240">
    <property type="entry name" value="PRC-barrel domain"/>
    <property type="match status" value="1"/>
</dbReference>
<dbReference type="PANTHER" id="PTHR36505">
    <property type="entry name" value="BLR1072 PROTEIN"/>
    <property type="match status" value="1"/>
</dbReference>
<dbReference type="EMBL" id="SJST01000002">
    <property type="protein sequence ID" value="TCD15217.1"/>
    <property type="molecule type" value="Genomic_DNA"/>
</dbReference>